<dbReference type="InterPro" id="IPR050469">
    <property type="entry name" value="Diguanylate_Cyclase"/>
</dbReference>
<dbReference type="SMART" id="SM00267">
    <property type="entry name" value="GGDEF"/>
    <property type="match status" value="1"/>
</dbReference>
<organism evidence="4">
    <name type="scientific">Aquifex aeolicus</name>
    <dbReference type="NCBI Taxonomy" id="63363"/>
    <lineage>
        <taxon>Bacteria</taxon>
        <taxon>Pseudomonadati</taxon>
        <taxon>Aquificota</taxon>
        <taxon>Aquificia</taxon>
        <taxon>Aquificales</taxon>
        <taxon>Aquificaceae</taxon>
        <taxon>Aquifex</taxon>
    </lineage>
</organism>
<evidence type="ECO:0000256" key="2">
    <source>
        <dbReference type="ARBA" id="ARBA00034247"/>
    </source>
</evidence>
<dbReference type="PANTHER" id="PTHR45138">
    <property type="entry name" value="REGULATORY COMPONENTS OF SENSORY TRANSDUCTION SYSTEM"/>
    <property type="match status" value="1"/>
</dbReference>
<evidence type="ECO:0000256" key="1">
    <source>
        <dbReference type="ARBA" id="ARBA00012528"/>
    </source>
</evidence>
<feature type="non-terminal residue" evidence="4">
    <location>
        <position position="1"/>
    </location>
</feature>
<gene>
    <name evidence="4" type="ORF">ENJ61_05610</name>
</gene>
<dbReference type="SUPFAM" id="SSF55073">
    <property type="entry name" value="Nucleotide cyclase"/>
    <property type="match status" value="1"/>
</dbReference>
<dbReference type="NCBIfam" id="TIGR00254">
    <property type="entry name" value="GGDEF"/>
    <property type="match status" value="1"/>
</dbReference>
<protein>
    <recommendedName>
        <fullName evidence="1">diguanylate cyclase</fullName>
        <ecNumber evidence="1">2.7.7.65</ecNumber>
    </recommendedName>
</protein>
<dbReference type="Gene3D" id="3.30.70.270">
    <property type="match status" value="1"/>
</dbReference>
<dbReference type="Pfam" id="PF00990">
    <property type="entry name" value="GGDEF"/>
    <property type="match status" value="1"/>
</dbReference>
<dbReference type="CDD" id="cd01949">
    <property type="entry name" value="GGDEF"/>
    <property type="match status" value="1"/>
</dbReference>
<dbReference type="FunFam" id="3.30.70.270:FF:000001">
    <property type="entry name" value="Diguanylate cyclase domain protein"/>
    <property type="match status" value="1"/>
</dbReference>
<dbReference type="EC" id="2.7.7.65" evidence="1"/>
<accession>A0A7C5L7T2</accession>
<evidence type="ECO:0000313" key="4">
    <source>
        <dbReference type="EMBL" id="HHJ64368.1"/>
    </source>
</evidence>
<dbReference type="AlphaFoldDB" id="A0A7C5L7T2"/>
<dbReference type="EMBL" id="DRNB01000203">
    <property type="protein sequence ID" value="HHJ64368.1"/>
    <property type="molecule type" value="Genomic_DNA"/>
</dbReference>
<dbReference type="GO" id="GO:0052621">
    <property type="term" value="F:diguanylate cyclase activity"/>
    <property type="evidence" value="ECO:0007669"/>
    <property type="project" value="UniProtKB-EC"/>
</dbReference>
<dbReference type="InterPro" id="IPR000160">
    <property type="entry name" value="GGDEF_dom"/>
</dbReference>
<evidence type="ECO:0000259" key="3">
    <source>
        <dbReference type="PROSITE" id="PS50887"/>
    </source>
</evidence>
<name>A0A7C5L7T2_AQUAO</name>
<comment type="caution">
    <text evidence="4">The sequence shown here is derived from an EMBL/GenBank/DDBJ whole genome shotgun (WGS) entry which is preliminary data.</text>
</comment>
<dbReference type="InterPro" id="IPR029787">
    <property type="entry name" value="Nucleotide_cyclase"/>
</dbReference>
<proteinExistence type="predicted"/>
<dbReference type="Proteomes" id="UP000885792">
    <property type="component" value="Unassembled WGS sequence"/>
</dbReference>
<dbReference type="PROSITE" id="PS50887">
    <property type="entry name" value="GGDEF"/>
    <property type="match status" value="1"/>
</dbReference>
<reference evidence="4" key="1">
    <citation type="journal article" date="2020" name="mSystems">
        <title>Genome- and Community-Level Interaction Insights into Carbon Utilization and Element Cycling Functions of Hydrothermarchaeota in Hydrothermal Sediment.</title>
        <authorList>
            <person name="Zhou Z."/>
            <person name="Liu Y."/>
            <person name="Xu W."/>
            <person name="Pan J."/>
            <person name="Luo Z.H."/>
            <person name="Li M."/>
        </authorList>
    </citation>
    <scope>NUCLEOTIDE SEQUENCE [LARGE SCALE GENOMIC DNA]</scope>
    <source>
        <strain evidence="4">HyVt-501</strain>
    </source>
</reference>
<dbReference type="PANTHER" id="PTHR45138:SF9">
    <property type="entry name" value="DIGUANYLATE CYCLASE DGCM-RELATED"/>
    <property type="match status" value="1"/>
</dbReference>
<feature type="domain" description="GGDEF" evidence="3">
    <location>
        <begin position="144"/>
        <end position="272"/>
    </location>
</feature>
<dbReference type="InterPro" id="IPR043128">
    <property type="entry name" value="Rev_trsase/Diguanyl_cyclase"/>
</dbReference>
<sequence>LHPSESIFVYTCAARKYLMGSEVEIETKYLQDIAPTSGFLTYGEFYTFEGKSMFLNYTLTALSVSESGKRAQGEDKELTGEVNREPVRFRALVTLVNAITRELAEANRELKKLAERDTLTGLFNRRKMVELLENEIVLAENYDRSFSLLMVDVDNFKSINDLYGHQTGDEVLVKIARLLEEELRETDVLARWGGEEFLILMRDTDLVKGMLVAQKLRSAVRRHFADLYEGKISLSVGVTTFKKGDTVNSLVRRADIAMYAAKQRGKDTIMSY</sequence>
<comment type="catalytic activity">
    <reaction evidence="2">
        <text>2 GTP = 3',3'-c-di-GMP + 2 diphosphate</text>
        <dbReference type="Rhea" id="RHEA:24898"/>
        <dbReference type="ChEBI" id="CHEBI:33019"/>
        <dbReference type="ChEBI" id="CHEBI:37565"/>
        <dbReference type="ChEBI" id="CHEBI:58805"/>
        <dbReference type="EC" id="2.7.7.65"/>
    </reaction>
</comment>